<evidence type="ECO:0000256" key="3">
    <source>
        <dbReference type="ARBA" id="ARBA00022692"/>
    </source>
</evidence>
<keyword evidence="4 6" id="KW-1133">Transmembrane helix</keyword>
<gene>
    <name evidence="7" type="ORF">DEW08_24620</name>
</gene>
<evidence type="ECO:0000256" key="1">
    <source>
        <dbReference type="ARBA" id="ARBA00004651"/>
    </source>
</evidence>
<keyword evidence="3 6" id="KW-0812">Transmembrane</keyword>
<geneLocation type="plasmid" evidence="7 8">
    <name>unnamed1</name>
</geneLocation>
<evidence type="ECO:0000256" key="4">
    <source>
        <dbReference type="ARBA" id="ARBA00022989"/>
    </source>
</evidence>
<dbReference type="PANTHER" id="PTHR30086">
    <property type="entry name" value="ARGININE EXPORTER PROTEIN ARGO"/>
    <property type="match status" value="1"/>
</dbReference>
<dbReference type="InterPro" id="IPR001123">
    <property type="entry name" value="LeuE-type"/>
</dbReference>
<comment type="subcellular location">
    <subcellularLocation>
        <location evidence="1">Cell membrane</location>
        <topology evidence="1">Multi-pass membrane protein</topology>
    </subcellularLocation>
</comment>
<dbReference type="Proteomes" id="UP000245629">
    <property type="component" value="Plasmid unnamed1"/>
</dbReference>
<sequence length="211" mass="21633">MDAVLALAGILGALAVGVVSPGPSFVLVARTSVAVSRRAGLASAVGMGLGGVLFGGLALAGLHAILSQVSWLYAGLKLAGGAYLVWLAVRIWRGASEPLSMGEGGIPREAGTGRAFSFALMTQVSNPKTAIVYGSVFAALLPPDPPGWLFLALPPLIFLLETGWYAAVALAFSAGRPRAAYLRWKSRIDRVAAGVIGALGLRLVLDAARPS</sequence>
<dbReference type="KEGG" id="azz:DEW08_24620"/>
<dbReference type="OrthoDB" id="7346064at2"/>
<keyword evidence="5 6" id="KW-0472">Membrane</keyword>
<name>A0A2S2CXF6_9PROT</name>
<organism evidence="7 8">
    <name type="scientific">Azospirillum thermophilum</name>
    <dbReference type="NCBI Taxonomy" id="2202148"/>
    <lineage>
        <taxon>Bacteria</taxon>
        <taxon>Pseudomonadati</taxon>
        <taxon>Pseudomonadota</taxon>
        <taxon>Alphaproteobacteria</taxon>
        <taxon>Rhodospirillales</taxon>
        <taxon>Azospirillaceae</taxon>
        <taxon>Azospirillum</taxon>
    </lineage>
</organism>
<feature type="transmembrane region" description="Helical" evidence="6">
    <location>
        <begin position="71"/>
        <end position="92"/>
    </location>
</feature>
<keyword evidence="7" id="KW-0614">Plasmid</keyword>
<evidence type="ECO:0000256" key="6">
    <source>
        <dbReference type="SAM" id="Phobius"/>
    </source>
</evidence>
<evidence type="ECO:0000256" key="2">
    <source>
        <dbReference type="ARBA" id="ARBA00022475"/>
    </source>
</evidence>
<feature type="transmembrane region" description="Helical" evidence="6">
    <location>
        <begin position="39"/>
        <end position="59"/>
    </location>
</feature>
<evidence type="ECO:0000313" key="8">
    <source>
        <dbReference type="Proteomes" id="UP000245629"/>
    </source>
</evidence>
<dbReference type="GO" id="GO:0015171">
    <property type="term" value="F:amino acid transmembrane transporter activity"/>
    <property type="evidence" value="ECO:0007669"/>
    <property type="project" value="TreeGrafter"/>
</dbReference>
<dbReference type="PANTHER" id="PTHR30086:SF20">
    <property type="entry name" value="ARGININE EXPORTER PROTEIN ARGO-RELATED"/>
    <property type="match status" value="1"/>
</dbReference>
<evidence type="ECO:0000256" key="5">
    <source>
        <dbReference type="ARBA" id="ARBA00023136"/>
    </source>
</evidence>
<keyword evidence="2" id="KW-1003">Cell membrane</keyword>
<dbReference type="AlphaFoldDB" id="A0A2S2CXF6"/>
<accession>A0A2S2CXF6</accession>
<proteinExistence type="predicted"/>
<feature type="transmembrane region" description="Helical" evidence="6">
    <location>
        <begin position="148"/>
        <end position="175"/>
    </location>
</feature>
<dbReference type="EMBL" id="CP029356">
    <property type="protein sequence ID" value="AWK89171.1"/>
    <property type="molecule type" value="Genomic_DNA"/>
</dbReference>
<dbReference type="RefSeq" id="WP_109332164.1">
    <property type="nucleotide sequence ID" value="NZ_CP029356.1"/>
</dbReference>
<dbReference type="GO" id="GO:0005886">
    <property type="term" value="C:plasma membrane"/>
    <property type="evidence" value="ECO:0007669"/>
    <property type="project" value="UniProtKB-SubCell"/>
</dbReference>
<dbReference type="Pfam" id="PF01810">
    <property type="entry name" value="LysE"/>
    <property type="match status" value="1"/>
</dbReference>
<reference evidence="8" key="1">
    <citation type="submission" date="2018-05" db="EMBL/GenBank/DDBJ databases">
        <title>Azospirillum thermophila sp. nov., a novel isolated from hot spring.</title>
        <authorList>
            <person name="Zhao Z."/>
        </authorList>
    </citation>
    <scope>NUCLEOTIDE SEQUENCE [LARGE SCALE GENOMIC DNA]</scope>
    <source>
        <strain evidence="8">CFH 70021</strain>
        <plasmid evidence="8">unnamed1</plasmid>
    </source>
</reference>
<keyword evidence="8" id="KW-1185">Reference proteome</keyword>
<protein>
    <submittedName>
        <fullName evidence="7">Threonine transporter</fullName>
    </submittedName>
</protein>
<evidence type="ECO:0000313" key="7">
    <source>
        <dbReference type="EMBL" id="AWK89171.1"/>
    </source>
</evidence>